<dbReference type="Gene3D" id="3.40.50.150">
    <property type="entry name" value="Vaccinia Virus protein VP39"/>
    <property type="match status" value="1"/>
</dbReference>
<dbReference type="EMBL" id="LYRP01000001">
    <property type="protein sequence ID" value="OAT79103.1"/>
    <property type="molecule type" value="Genomic_DNA"/>
</dbReference>
<keyword evidence="2 10" id="KW-0489">Methyltransferase</keyword>
<comment type="similarity">
    <text evidence="10">In the C-terminal section; belongs to the DAO family.</text>
</comment>
<feature type="domain" description="FAD dependent oxidoreductase" evidence="11">
    <location>
        <begin position="268"/>
        <end position="634"/>
    </location>
</feature>
<feature type="region of interest" description="FAD-dependent cmnm(5)s(2)U34 oxidoreductase" evidence="10">
    <location>
        <begin position="270"/>
        <end position="681"/>
    </location>
</feature>
<dbReference type="Pfam" id="PF05430">
    <property type="entry name" value="Methyltransf_30"/>
    <property type="match status" value="1"/>
</dbReference>
<protein>
    <recommendedName>
        <fullName evidence="10">tRNA 5-methylaminomethyl-2-thiouridine biosynthesis bifunctional protein MnmC</fullName>
        <shortName evidence="10">tRNA mnm(5)s(2)U biosynthesis bifunctional protein</shortName>
    </recommendedName>
    <domain>
        <recommendedName>
            <fullName evidence="10">tRNA (mnm(5)s(2)U34)-methyltransferase</fullName>
            <ecNumber evidence="10">2.1.1.61</ecNumber>
        </recommendedName>
    </domain>
    <domain>
        <recommendedName>
            <fullName evidence="10">FAD-dependent cmnm(5)s(2)U34 oxidoreductase</fullName>
            <ecNumber evidence="10">1.5.-.-</ecNumber>
        </recommendedName>
    </domain>
</protein>
<evidence type="ECO:0000256" key="6">
    <source>
        <dbReference type="ARBA" id="ARBA00022694"/>
    </source>
</evidence>
<evidence type="ECO:0000256" key="8">
    <source>
        <dbReference type="ARBA" id="ARBA00023002"/>
    </source>
</evidence>
<dbReference type="AlphaFoldDB" id="A0A1B7L9U5"/>
<reference evidence="14" key="1">
    <citation type="submission" date="2016-05" db="EMBL/GenBank/DDBJ databases">
        <authorList>
            <person name="Behera P."/>
            <person name="Vaishampayan P."/>
            <person name="Singh N."/>
            <person name="Raina V."/>
            <person name="Suar M."/>
            <person name="Pattnaik A."/>
            <person name="Rastogi G."/>
        </authorList>
    </citation>
    <scope>NUCLEOTIDE SEQUENCE [LARGE SCALE GENOMIC DNA]</scope>
    <source>
        <strain evidence="14">MP23</strain>
    </source>
</reference>
<dbReference type="InterPro" id="IPR023032">
    <property type="entry name" value="tRNA_MAMT_biosynth_bifunc_MnmC"/>
</dbReference>
<evidence type="ECO:0000256" key="10">
    <source>
        <dbReference type="HAMAP-Rule" id="MF_01102"/>
    </source>
</evidence>
<evidence type="ECO:0000259" key="11">
    <source>
        <dbReference type="Pfam" id="PF01266"/>
    </source>
</evidence>
<dbReference type="InterPro" id="IPR036188">
    <property type="entry name" value="FAD/NAD-bd_sf"/>
</dbReference>
<dbReference type="OrthoDB" id="9786494at2"/>
<gene>
    <name evidence="10" type="primary">mnmC</name>
    <name evidence="13" type="ORF">A9B99_05280</name>
</gene>
<comment type="caution">
    <text evidence="13">The sequence shown here is derived from an EMBL/GenBank/DDBJ whole genome shotgun (WGS) entry which is preliminary data.</text>
</comment>
<comment type="function">
    <text evidence="10">Catalyzes the last two steps in the biosynthesis of 5-methylaminomethyl-2-thiouridine (mnm(5)s(2)U) at the wobble position (U34) in tRNA. Catalyzes the FAD-dependent demodification of cmnm(5)s(2)U34 to nm(5)s(2)U34, followed by the transfer of a methyl group from S-adenosyl-L-methionine to nm(5)s(2)U34, to form mnm(5)s(2)U34.</text>
</comment>
<dbReference type="EC" id="1.5.-.-" evidence="10"/>
<evidence type="ECO:0000313" key="14">
    <source>
        <dbReference type="Proteomes" id="UP000078225"/>
    </source>
</evidence>
<keyword evidence="3 10" id="KW-0285">Flavoprotein</keyword>
<dbReference type="NCBIfam" id="NF033855">
    <property type="entry name" value="tRNA_MNMC2"/>
    <property type="match status" value="1"/>
</dbReference>
<feature type="domain" description="MnmC-like methyltransferase" evidence="12">
    <location>
        <begin position="119"/>
        <end position="243"/>
    </location>
</feature>
<name>A0A1B7L9U5_9ENTR</name>
<evidence type="ECO:0000259" key="12">
    <source>
        <dbReference type="Pfam" id="PF05430"/>
    </source>
</evidence>
<dbReference type="STRING" id="1691903.A9B99_05280"/>
<dbReference type="InterPro" id="IPR006076">
    <property type="entry name" value="FAD-dep_OxRdtase"/>
</dbReference>
<keyword evidence="9 10" id="KW-0511">Multifunctional enzyme</keyword>
<keyword evidence="4 10" id="KW-0808">Transferase</keyword>
<feature type="region of interest" description="tRNA (mnm(5)s(2)U34)-methyltransferase" evidence="10">
    <location>
        <begin position="1"/>
        <end position="245"/>
    </location>
</feature>
<evidence type="ECO:0000313" key="13">
    <source>
        <dbReference type="EMBL" id="OAT79103.1"/>
    </source>
</evidence>
<evidence type="ECO:0000256" key="9">
    <source>
        <dbReference type="ARBA" id="ARBA00023268"/>
    </source>
</evidence>
<dbReference type="InterPro" id="IPR008471">
    <property type="entry name" value="MnmC-like_methylTransf"/>
</dbReference>
<dbReference type="GO" id="GO:0004808">
    <property type="term" value="F:tRNA (5-methylaminomethyl-2-thiouridylate)(34)-methyltransferase activity"/>
    <property type="evidence" value="ECO:0007669"/>
    <property type="project" value="UniProtKB-EC"/>
</dbReference>
<dbReference type="RefSeq" id="WP_064595270.1">
    <property type="nucleotide sequence ID" value="NZ_LYRP01000001.1"/>
</dbReference>
<evidence type="ECO:0000256" key="5">
    <source>
        <dbReference type="ARBA" id="ARBA00022691"/>
    </source>
</evidence>
<dbReference type="Pfam" id="PF01266">
    <property type="entry name" value="DAO"/>
    <property type="match status" value="1"/>
</dbReference>
<dbReference type="Gene3D" id="3.30.9.10">
    <property type="entry name" value="D-Amino Acid Oxidase, subunit A, domain 2"/>
    <property type="match status" value="1"/>
</dbReference>
<dbReference type="Proteomes" id="UP000078225">
    <property type="component" value="Unassembled WGS sequence"/>
</dbReference>
<keyword evidence="1 10" id="KW-0963">Cytoplasm</keyword>
<dbReference type="PANTHER" id="PTHR13847">
    <property type="entry name" value="SARCOSINE DEHYDROGENASE-RELATED"/>
    <property type="match status" value="1"/>
</dbReference>
<evidence type="ECO:0000256" key="2">
    <source>
        <dbReference type="ARBA" id="ARBA00022603"/>
    </source>
</evidence>
<keyword evidence="6 10" id="KW-0819">tRNA processing</keyword>
<keyword evidence="14" id="KW-1185">Reference proteome</keyword>
<dbReference type="GO" id="GO:0050660">
    <property type="term" value="F:flavin adenine dinucleotide binding"/>
    <property type="evidence" value="ECO:0007669"/>
    <property type="project" value="UniProtKB-UniRule"/>
</dbReference>
<dbReference type="InterPro" id="IPR029063">
    <property type="entry name" value="SAM-dependent_MTases_sf"/>
</dbReference>
<evidence type="ECO:0000256" key="1">
    <source>
        <dbReference type="ARBA" id="ARBA00022490"/>
    </source>
</evidence>
<dbReference type="NCBIfam" id="NF002484">
    <property type="entry name" value="PRK01747.1-5"/>
    <property type="match status" value="1"/>
</dbReference>
<dbReference type="NCBIfam" id="TIGR03197">
    <property type="entry name" value="MnmC_Cterm"/>
    <property type="match status" value="1"/>
</dbReference>
<dbReference type="GO" id="GO:0016645">
    <property type="term" value="F:oxidoreductase activity, acting on the CH-NH group of donors"/>
    <property type="evidence" value="ECO:0007669"/>
    <property type="project" value="InterPro"/>
</dbReference>
<evidence type="ECO:0000256" key="4">
    <source>
        <dbReference type="ARBA" id="ARBA00022679"/>
    </source>
</evidence>
<dbReference type="NCBIfam" id="NF002482">
    <property type="entry name" value="PRK01747.1-3"/>
    <property type="match status" value="1"/>
</dbReference>
<comment type="cofactor">
    <cofactor evidence="10">
        <name>FAD</name>
        <dbReference type="ChEBI" id="CHEBI:57692"/>
    </cofactor>
</comment>
<evidence type="ECO:0000256" key="3">
    <source>
        <dbReference type="ARBA" id="ARBA00022630"/>
    </source>
</evidence>
<dbReference type="HAMAP" id="MF_01102">
    <property type="entry name" value="MnmC"/>
    <property type="match status" value="1"/>
</dbReference>
<dbReference type="InterPro" id="IPR017610">
    <property type="entry name" value="tRNA_S-uridine_synth_MnmC_C"/>
</dbReference>
<dbReference type="NCBIfam" id="NF002481">
    <property type="entry name" value="PRK01747.1-2"/>
    <property type="match status" value="1"/>
</dbReference>
<dbReference type="GO" id="GO:0005737">
    <property type="term" value="C:cytoplasm"/>
    <property type="evidence" value="ECO:0007669"/>
    <property type="project" value="UniProtKB-SubCell"/>
</dbReference>
<sequence>MKQNCIQTATLDFNAEGTPVSRQFDDVYFSNDNGLEETRYVFLDGNRLKDRFFNHQESVFVVAESGFGTGLNFLALWEQFTTFHTDNPQAALQRLHFISFEKFPLRLDDLTKAHQQWPQLATFATQLQAQWPDAVAGCHRLVLDNGRVTVDLWFGDINTSLTQLDCTLNQQIDAWFLDGFAPSRNPDMWNQALFDGMARLAKPGGTMATFTSAGFVRRGLQQAGFQVEKRKGFGRKREMLTGVLAEAISTPLSTPWYTRQAASCRETAIIGGGIASALLSLALLRRGWDVTLYCADSAPAQGASGNRQGALYPLLNQHDPALAAFFPHAFGFARRLYDRLPVAFDHDWCGVTQLAWNDKSADKLAKMLDMPLPETLIHAVSKEAMQATCGVETGVSGICFPQGGWLCPQTLTHQVIELACQQGLKVHYNQQALSLNRSGAGWEIHFTGGQTTQHSSLVLANGHNITQFEQTAHLPAYPVAGQVSHIPTTPGLGALKQVLCYDGYLTPVDSARGQHCIGASYHRGQAAANYSEEDQAQNRQRLVDCLPQAQWAREVDTRAGDARCGVRCATRDHLPMVGNVPDYAAFMDDYAQKTPEEIAATQRQLPVHPNLFMLGALGSRGLCSAPLVAEMLAAQMSAEPLPSDQKTLAAMTPSRLWVRKWLKGRKIEKKTQGLCPALRPG</sequence>
<dbReference type="GO" id="GO:0032259">
    <property type="term" value="P:methylation"/>
    <property type="evidence" value="ECO:0007669"/>
    <property type="project" value="UniProtKB-KW"/>
</dbReference>
<dbReference type="FunFam" id="3.40.50.150:FF:000107">
    <property type="entry name" value="tRNA 5-methylaminomethyl-2-thiouridine biosynthesis bifunctional protein MnmC"/>
    <property type="match status" value="1"/>
</dbReference>
<comment type="similarity">
    <text evidence="10">In the N-terminal section; belongs to the methyltransferase superfamily. tRNA (mnm(5)s(2)U34)-methyltransferase family.</text>
</comment>
<evidence type="ECO:0000256" key="7">
    <source>
        <dbReference type="ARBA" id="ARBA00022827"/>
    </source>
</evidence>
<organism evidence="13 14">
    <name type="scientific">Mangrovibacter phragmitis</name>
    <dbReference type="NCBI Taxonomy" id="1691903"/>
    <lineage>
        <taxon>Bacteria</taxon>
        <taxon>Pseudomonadati</taxon>
        <taxon>Pseudomonadota</taxon>
        <taxon>Gammaproteobacteria</taxon>
        <taxon>Enterobacterales</taxon>
        <taxon>Enterobacteriaceae</taxon>
        <taxon>Mangrovibacter</taxon>
    </lineage>
</organism>
<dbReference type="NCBIfam" id="NF002480">
    <property type="entry name" value="PRK01747.1-1"/>
    <property type="match status" value="1"/>
</dbReference>
<keyword evidence="8 10" id="KW-0560">Oxidoreductase</keyword>
<accession>A0A1B7L9U5</accession>
<dbReference type="EC" id="2.1.1.61" evidence="10"/>
<dbReference type="InterPro" id="IPR047785">
    <property type="entry name" value="tRNA_MNMC2"/>
</dbReference>
<keyword evidence="5 10" id="KW-0949">S-adenosyl-L-methionine</keyword>
<comment type="subcellular location">
    <subcellularLocation>
        <location evidence="10">Cytoplasm</location>
    </subcellularLocation>
</comment>
<proteinExistence type="inferred from homology"/>
<dbReference type="SUPFAM" id="SSF51905">
    <property type="entry name" value="FAD/NAD(P)-binding domain"/>
    <property type="match status" value="1"/>
</dbReference>
<keyword evidence="7 10" id="KW-0274">FAD</keyword>
<dbReference type="Gene3D" id="3.50.50.60">
    <property type="entry name" value="FAD/NAD(P)-binding domain"/>
    <property type="match status" value="1"/>
</dbReference>
<comment type="catalytic activity">
    <reaction evidence="10">
        <text>5-aminomethyl-2-thiouridine(34) in tRNA + S-adenosyl-L-methionine = 5-methylaminomethyl-2-thiouridine(34) in tRNA + S-adenosyl-L-homocysteine + H(+)</text>
        <dbReference type="Rhea" id="RHEA:19569"/>
        <dbReference type="Rhea" id="RHEA-COMP:10195"/>
        <dbReference type="Rhea" id="RHEA-COMP:10197"/>
        <dbReference type="ChEBI" id="CHEBI:15378"/>
        <dbReference type="ChEBI" id="CHEBI:57856"/>
        <dbReference type="ChEBI" id="CHEBI:59789"/>
        <dbReference type="ChEBI" id="CHEBI:74454"/>
        <dbReference type="ChEBI" id="CHEBI:74455"/>
        <dbReference type="EC" id="2.1.1.61"/>
    </reaction>
</comment>
<dbReference type="PANTHER" id="PTHR13847:SF283">
    <property type="entry name" value="TRNA 5-METHYLAMINOMETHYL-2-THIOURIDINE BIOSYNTHESIS BIFUNCTIONAL PROTEIN MNMC"/>
    <property type="match status" value="1"/>
</dbReference>
<dbReference type="GO" id="GO:0002098">
    <property type="term" value="P:tRNA wobble uridine modification"/>
    <property type="evidence" value="ECO:0007669"/>
    <property type="project" value="TreeGrafter"/>
</dbReference>